<gene>
    <name evidence="2" type="ORF">NCTC10951_02201</name>
</gene>
<reference evidence="2 3" key="1">
    <citation type="submission" date="2018-12" db="EMBL/GenBank/DDBJ databases">
        <authorList>
            <consortium name="Pathogen Informatics"/>
        </authorList>
    </citation>
    <scope>NUCLEOTIDE SEQUENCE [LARGE SCALE GENOMIC DNA]</scope>
    <source>
        <strain evidence="2 3">NCTC10951</strain>
    </source>
</reference>
<organism evidence="2 3">
    <name type="scientific">Actinomyces viscosus</name>
    <dbReference type="NCBI Taxonomy" id="1656"/>
    <lineage>
        <taxon>Bacteria</taxon>
        <taxon>Bacillati</taxon>
        <taxon>Actinomycetota</taxon>
        <taxon>Actinomycetes</taxon>
        <taxon>Actinomycetales</taxon>
        <taxon>Actinomycetaceae</taxon>
        <taxon>Actinomyces</taxon>
    </lineage>
</organism>
<name>A0A3S4V3G8_ACTVI</name>
<accession>A0A3S4V3G8</accession>
<proteinExistence type="predicted"/>
<dbReference type="Proteomes" id="UP000268658">
    <property type="component" value="Chromosome"/>
</dbReference>
<evidence type="ECO:0000313" key="3">
    <source>
        <dbReference type="Proteomes" id="UP000268658"/>
    </source>
</evidence>
<feature type="transmembrane region" description="Helical" evidence="1">
    <location>
        <begin position="25"/>
        <end position="51"/>
    </location>
</feature>
<keyword evidence="1" id="KW-0472">Membrane</keyword>
<evidence type="ECO:0000256" key="1">
    <source>
        <dbReference type="SAM" id="Phobius"/>
    </source>
</evidence>
<dbReference type="AlphaFoldDB" id="A0A3S4V3G8"/>
<sequence length="75" mass="8347">MHTVGMQLVNNARSRFDSAIVRYDAWFLVFVAVLLALGATLLAGMAVWCVVNQHGAFTGNWKWDSGISVSMECRR</sequence>
<dbReference type="EMBL" id="LR134477">
    <property type="protein sequence ID" value="VEI17450.1"/>
    <property type="molecule type" value="Genomic_DNA"/>
</dbReference>
<keyword evidence="1" id="KW-0812">Transmembrane</keyword>
<protein>
    <submittedName>
        <fullName evidence="2">Uncharacterized protein</fullName>
    </submittedName>
</protein>
<keyword evidence="1" id="KW-1133">Transmembrane helix</keyword>
<dbReference type="KEGG" id="avc:NCTC10951_02201"/>
<evidence type="ECO:0000313" key="2">
    <source>
        <dbReference type="EMBL" id="VEI17450.1"/>
    </source>
</evidence>